<dbReference type="PROSITE" id="PS51787">
    <property type="entry name" value="LON_N"/>
    <property type="match status" value="1"/>
</dbReference>
<dbReference type="PANTHER" id="PTHR46732:SF8">
    <property type="entry name" value="ATP-DEPENDENT PROTEASE LA (LON) DOMAIN PROTEIN"/>
    <property type="match status" value="1"/>
</dbReference>
<sequence>MKTPDETPAMCLSGVVLLPKTLLPLRIFEERYREMLADALAEDRSFAVINSDSLDSDYQVPVAKSVVATLGLIRMSSQEPDGSSLLMLEGTERVRVEQLIRNAPYPVFNIERLPTTNRPNDELEAEIVVDLLGKVDQLSALTGPNEDQTAQACHEIDDIEMLNHFIMQSYCANSVLMQQTLETTDLVKRCKLASDFLALQITLMRDAEY</sequence>
<name>A0A7X1E816_9BACT</name>
<accession>A0A7X1E816</accession>
<feature type="domain" description="Lon N-terminal" evidence="1">
    <location>
        <begin position="7"/>
        <end position="201"/>
    </location>
</feature>
<protein>
    <submittedName>
        <fullName evidence="2">LON peptidase substrate-binding domain-containing protein</fullName>
    </submittedName>
</protein>
<dbReference type="InterPro" id="IPR003111">
    <property type="entry name" value="Lon_prtase_N"/>
</dbReference>
<dbReference type="EMBL" id="JACHVC010000006">
    <property type="protein sequence ID" value="MBC2605718.1"/>
    <property type="molecule type" value="Genomic_DNA"/>
</dbReference>
<dbReference type="Gene3D" id="2.30.130.40">
    <property type="entry name" value="LON domain-like"/>
    <property type="match status" value="1"/>
</dbReference>
<evidence type="ECO:0000259" key="1">
    <source>
        <dbReference type="PROSITE" id="PS51787"/>
    </source>
</evidence>
<organism evidence="2 3">
    <name type="scientific">Pelagicoccus albus</name>
    <dbReference type="NCBI Taxonomy" id="415222"/>
    <lineage>
        <taxon>Bacteria</taxon>
        <taxon>Pseudomonadati</taxon>
        <taxon>Verrucomicrobiota</taxon>
        <taxon>Opitutia</taxon>
        <taxon>Puniceicoccales</taxon>
        <taxon>Pelagicoccaceae</taxon>
        <taxon>Pelagicoccus</taxon>
    </lineage>
</organism>
<dbReference type="RefSeq" id="WP_185659584.1">
    <property type="nucleotide sequence ID" value="NZ_CAWPOO010000006.1"/>
</dbReference>
<dbReference type="InterPro" id="IPR015947">
    <property type="entry name" value="PUA-like_sf"/>
</dbReference>
<dbReference type="AlphaFoldDB" id="A0A7X1E816"/>
<keyword evidence="3" id="KW-1185">Reference proteome</keyword>
<evidence type="ECO:0000313" key="2">
    <source>
        <dbReference type="EMBL" id="MBC2605718.1"/>
    </source>
</evidence>
<dbReference type="Proteomes" id="UP000526501">
    <property type="component" value="Unassembled WGS sequence"/>
</dbReference>
<evidence type="ECO:0000313" key="3">
    <source>
        <dbReference type="Proteomes" id="UP000526501"/>
    </source>
</evidence>
<dbReference type="Pfam" id="PF02190">
    <property type="entry name" value="LON_substr_bdg"/>
    <property type="match status" value="1"/>
</dbReference>
<proteinExistence type="predicted"/>
<dbReference type="SMART" id="SM00464">
    <property type="entry name" value="LON"/>
    <property type="match status" value="1"/>
</dbReference>
<dbReference type="InterPro" id="IPR046336">
    <property type="entry name" value="Lon_prtase_N_sf"/>
</dbReference>
<reference evidence="2 3" key="1">
    <citation type="submission" date="2020-07" db="EMBL/GenBank/DDBJ databases">
        <authorList>
            <person name="Feng X."/>
        </authorList>
    </citation>
    <scope>NUCLEOTIDE SEQUENCE [LARGE SCALE GENOMIC DNA]</scope>
    <source>
        <strain evidence="2 3">JCM23202</strain>
    </source>
</reference>
<dbReference type="PANTHER" id="PTHR46732">
    <property type="entry name" value="ATP-DEPENDENT PROTEASE LA (LON) DOMAIN PROTEIN"/>
    <property type="match status" value="1"/>
</dbReference>
<dbReference type="SUPFAM" id="SSF88697">
    <property type="entry name" value="PUA domain-like"/>
    <property type="match status" value="1"/>
</dbReference>
<gene>
    <name evidence="2" type="ORF">H5P27_06645</name>
</gene>
<comment type="caution">
    <text evidence="2">The sequence shown here is derived from an EMBL/GenBank/DDBJ whole genome shotgun (WGS) entry which is preliminary data.</text>
</comment>